<dbReference type="SMART" id="SM00854">
    <property type="entry name" value="PGA_cap"/>
    <property type="match status" value="1"/>
</dbReference>
<feature type="domain" description="Capsule synthesis protein CapA" evidence="2">
    <location>
        <begin position="1"/>
        <end position="226"/>
    </location>
</feature>
<gene>
    <name evidence="3" type="ORF">ACFOEE_11370</name>
</gene>
<organism evidence="3 4">
    <name type="scientific">Pseudoalteromonas fenneropenaei</name>
    <dbReference type="NCBI Taxonomy" id="1737459"/>
    <lineage>
        <taxon>Bacteria</taxon>
        <taxon>Pseudomonadati</taxon>
        <taxon>Pseudomonadota</taxon>
        <taxon>Gammaproteobacteria</taxon>
        <taxon>Alteromonadales</taxon>
        <taxon>Pseudoalteromonadaceae</taxon>
        <taxon>Pseudoalteromonas</taxon>
    </lineage>
</organism>
<evidence type="ECO:0000313" key="3">
    <source>
        <dbReference type="EMBL" id="MFC3033120.1"/>
    </source>
</evidence>
<reference evidence="4" key="1">
    <citation type="journal article" date="2019" name="Int. J. Syst. Evol. Microbiol.">
        <title>The Global Catalogue of Microorganisms (GCM) 10K type strain sequencing project: providing services to taxonomists for standard genome sequencing and annotation.</title>
        <authorList>
            <consortium name="The Broad Institute Genomics Platform"/>
            <consortium name="The Broad Institute Genome Sequencing Center for Infectious Disease"/>
            <person name="Wu L."/>
            <person name="Ma J."/>
        </authorList>
    </citation>
    <scope>NUCLEOTIDE SEQUENCE [LARGE SCALE GENOMIC DNA]</scope>
    <source>
        <strain evidence="4">KCTC 42730</strain>
    </source>
</reference>
<name>A0ABV7CKE6_9GAMM</name>
<dbReference type="GO" id="GO:0016787">
    <property type="term" value="F:hydrolase activity"/>
    <property type="evidence" value="ECO:0007669"/>
    <property type="project" value="UniProtKB-KW"/>
</dbReference>
<dbReference type="Proteomes" id="UP001595453">
    <property type="component" value="Unassembled WGS sequence"/>
</dbReference>
<dbReference type="Pfam" id="PF09587">
    <property type="entry name" value="PGA_cap"/>
    <property type="match status" value="1"/>
</dbReference>
<evidence type="ECO:0000259" key="2">
    <source>
        <dbReference type="SMART" id="SM00854"/>
    </source>
</evidence>
<keyword evidence="4" id="KW-1185">Reference proteome</keyword>
<dbReference type="EC" id="3.1.-.-" evidence="3"/>
<keyword evidence="3" id="KW-0378">Hydrolase</keyword>
<comment type="similarity">
    <text evidence="1">Belongs to the CapA family.</text>
</comment>
<protein>
    <submittedName>
        <fullName evidence="3">CapA family protein</fullName>
        <ecNumber evidence="3">3.1.-.-</ecNumber>
    </submittedName>
</protein>
<dbReference type="InterPro" id="IPR019079">
    <property type="entry name" value="Capsule_synth_CapA"/>
</dbReference>
<dbReference type="PANTHER" id="PTHR33393">
    <property type="entry name" value="POLYGLUTAMINE SYNTHESIS ACCESSORY PROTEIN RV0574C-RELATED"/>
    <property type="match status" value="1"/>
</dbReference>
<proteinExistence type="inferred from homology"/>
<evidence type="ECO:0000256" key="1">
    <source>
        <dbReference type="ARBA" id="ARBA00005662"/>
    </source>
</evidence>
<dbReference type="InterPro" id="IPR029052">
    <property type="entry name" value="Metallo-depent_PP-like"/>
</dbReference>
<sequence>MFFLGDVAHPFNGKPKWPDFEGKPPLVVNLEGPLTGLDEQVLLKESVLFNHDSILSTLVDSNVVAACLANNHITDLPDGILDTQKKLSKCRILGFGAAKDKFSDLIPEPILCGNLNYIFLGFGWDVIQCKNLTTKREGVSPLKKNNVIAKVKEARTLYPNAILVCSFHWNYELELYPQPAHRQLAMLAIDCGADLIIGHHSHIVGGVEIYKNVPIVYSLGNWWLPQGVFFNGNIKYPEESFQQLAFEYCPFGNHKCHWFKYSIEKHELIFDGVEEVNKSKRILELTPFSGMGHQDYINWFKVNRKKSKALPVYKYLDAVFLNELKDVWIKLRHPLMLTVKWLSTVFRR</sequence>
<comment type="caution">
    <text evidence="3">The sequence shown here is derived from an EMBL/GenBank/DDBJ whole genome shotgun (WGS) entry which is preliminary data.</text>
</comment>
<dbReference type="RefSeq" id="WP_377124270.1">
    <property type="nucleotide sequence ID" value="NZ_JBHRSD010000017.1"/>
</dbReference>
<dbReference type="SUPFAM" id="SSF56300">
    <property type="entry name" value="Metallo-dependent phosphatases"/>
    <property type="match status" value="1"/>
</dbReference>
<dbReference type="PANTHER" id="PTHR33393:SF13">
    <property type="entry name" value="PGA BIOSYNTHESIS PROTEIN CAPA"/>
    <property type="match status" value="1"/>
</dbReference>
<dbReference type="EMBL" id="JBHRSD010000017">
    <property type="protein sequence ID" value="MFC3033120.1"/>
    <property type="molecule type" value="Genomic_DNA"/>
</dbReference>
<dbReference type="InterPro" id="IPR052169">
    <property type="entry name" value="CW_Biosynth-Accessory"/>
</dbReference>
<accession>A0ABV7CKE6</accession>
<evidence type="ECO:0000313" key="4">
    <source>
        <dbReference type="Proteomes" id="UP001595453"/>
    </source>
</evidence>